<gene>
    <name evidence="3" type="ORF">ENM60_02440</name>
</gene>
<evidence type="ECO:0000259" key="2">
    <source>
        <dbReference type="PROSITE" id="PS51462"/>
    </source>
</evidence>
<dbReference type="Pfam" id="PF00293">
    <property type="entry name" value="NUDIX"/>
    <property type="match status" value="1"/>
</dbReference>
<accession>A0A7J3XYV6</accession>
<dbReference type="PRINTS" id="PR00502">
    <property type="entry name" value="NUDIXFAMILY"/>
</dbReference>
<proteinExistence type="predicted"/>
<dbReference type="PANTHER" id="PTHR43736">
    <property type="entry name" value="ADP-RIBOSE PYROPHOSPHATASE"/>
    <property type="match status" value="1"/>
</dbReference>
<dbReference type="PANTHER" id="PTHR43736:SF1">
    <property type="entry name" value="DIHYDRONEOPTERIN TRIPHOSPHATE DIPHOSPHATASE"/>
    <property type="match status" value="1"/>
</dbReference>
<protein>
    <submittedName>
        <fullName evidence="3">NUDIX domain-containing protein</fullName>
    </submittedName>
</protein>
<feature type="domain" description="Nudix hydrolase" evidence="2">
    <location>
        <begin position="8"/>
        <end position="141"/>
    </location>
</feature>
<evidence type="ECO:0000313" key="3">
    <source>
        <dbReference type="EMBL" id="HHP67639.1"/>
    </source>
</evidence>
<dbReference type="InterPro" id="IPR015797">
    <property type="entry name" value="NUDIX_hydrolase-like_dom_sf"/>
</dbReference>
<dbReference type="InterPro" id="IPR000086">
    <property type="entry name" value="NUDIX_hydrolase_dom"/>
</dbReference>
<dbReference type="PROSITE" id="PS51462">
    <property type="entry name" value="NUDIX"/>
    <property type="match status" value="1"/>
</dbReference>
<organism evidence="3">
    <name type="scientific">Thermogladius calderae</name>
    <dbReference type="NCBI Taxonomy" id="1200300"/>
    <lineage>
        <taxon>Archaea</taxon>
        <taxon>Thermoproteota</taxon>
        <taxon>Thermoprotei</taxon>
        <taxon>Desulfurococcales</taxon>
        <taxon>Desulfurococcaceae</taxon>
        <taxon>Thermogladius</taxon>
    </lineage>
</organism>
<dbReference type="SUPFAM" id="SSF55811">
    <property type="entry name" value="Nudix"/>
    <property type="match status" value="1"/>
</dbReference>
<comment type="caution">
    <text evidence="3">The sequence shown here is derived from an EMBL/GenBank/DDBJ whole genome shotgun (WGS) entry which is preliminary data.</text>
</comment>
<sequence length="149" mass="16261">MGREFPEHAIASVGAVVVRGSEILLVERGYPPGEGLWSIPGGVIEPGETIVEASIRELEEETGLRGRPLGVVWVTDSIVREGGRVRYHYVIIDVLFDSSSLTGELRPGGDARSVAWFSLAEASTSSRVTRSTRRLAQMMLEGKLRVIEL</sequence>
<dbReference type="Gene3D" id="3.90.79.10">
    <property type="entry name" value="Nucleoside Triphosphate Pyrophosphohydrolase"/>
    <property type="match status" value="1"/>
</dbReference>
<dbReference type="AlphaFoldDB" id="A0A7J3XYV6"/>
<name>A0A7J3XYV6_9CREN</name>
<dbReference type="CDD" id="cd04673">
    <property type="entry name" value="NUDIX_ADPRase"/>
    <property type="match status" value="1"/>
</dbReference>
<keyword evidence="1" id="KW-0378">Hydrolase</keyword>
<evidence type="ECO:0000256" key="1">
    <source>
        <dbReference type="ARBA" id="ARBA00022801"/>
    </source>
</evidence>
<dbReference type="EMBL" id="DRYK01000032">
    <property type="protein sequence ID" value="HHP67639.1"/>
    <property type="molecule type" value="Genomic_DNA"/>
</dbReference>
<reference evidence="3" key="1">
    <citation type="journal article" date="2020" name="mSystems">
        <title>Genome- and Community-Level Interaction Insights into Carbon Utilization and Element Cycling Functions of Hydrothermarchaeota in Hydrothermal Sediment.</title>
        <authorList>
            <person name="Zhou Z."/>
            <person name="Liu Y."/>
            <person name="Xu W."/>
            <person name="Pan J."/>
            <person name="Luo Z.H."/>
            <person name="Li M."/>
        </authorList>
    </citation>
    <scope>NUCLEOTIDE SEQUENCE [LARGE SCALE GENOMIC DNA]</scope>
    <source>
        <strain evidence="3">SpSt-110</strain>
    </source>
</reference>
<dbReference type="GO" id="GO:0016787">
    <property type="term" value="F:hydrolase activity"/>
    <property type="evidence" value="ECO:0007669"/>
    <property type="project" value="UniProtKB-KW"/>
</dbReference>
<dbReference type="InterPro" id="IPR020476">
    <property type="entry name" value="Nudix_hydrolase"/>
</dbReference>